<dbReference type="SUPFAM" id="SSF56655">
    <property type="entry name" value="Carbohydrate phosphatase"/>
    <property type="match status" value="1"/>
</dbReference>
<dbReference type="GO" id="GO:0046872">
    <property type="term" value="F:metal ion binding"/>
    <property type="evidence" value="ECO:0007669"/>
    <property type="project" value="UniProtKB-KW"/>
</dbReference>
<evidence type="ECO:0000313" key="5">
    <source>
        <dbReference type="Proteomes" id="UP000230821"/>
    </source>
</evidence>
<gene>
    <name evidence="4" type="ORF">CSA56_10300</name>
</gene>
<feature type="binding site" evidence="3">
    <location>
        <position position="83"/>
    </location>
    <ligand>
        <name>Mg(2+)</name>
        <dbReference type="ChEBI" id="CHEBI:18420"/>
        <label>1</label>
        <note>catalytic</note>
    </ligand>
</feature>
<protein>
    <recommendedName>
        <fullName evidence="6">Inositol monophosphatase</fullName>
    </recommendedName>
</protein>
<dbReference type="Gene3D" id="3.30.540.10">
    <property type="entry name" value="Fructose-1,6-Bisphosphatase, subunit A, domain 1"/>
    <property type="match status" value="1"/>
</dbReference>
<feature type="binding site" evidence="3">
    <location>
        <position position="222"/>
    </location>
    <ligand>
        <name>Mg(2+)</name>
        <dbReference type="ChEBI" id="CHEBI:18420"/>
        <label>1</label>
        <note>catalytic</note>
    </ligand>
</feature>
<dbReference type="AlphaFoldDB" id="A0A2G6KEA8"/>
<dbReference type="PANTHER" id="PTHR20854:SF4">
    <property type="entry name" value="INOSITOL-1-MONOPHOSPHATASE-RELATED"/>
    <property type="match status" value="1"/>
</dbReference>
<dbReference type="PROSITE" id="PS00630">
    <property type="entry name" value="IMP_2"/>
    <property type="match status" value="1"/>
</dbReference>
<evidence type="ECO:0000256" key="3">
    <source>
        <dbReference type="PIRSR" id="PIRSR600760-2"/>
    </source>
</evidence>
<comment type="cofactor">
    <cofactor evidence="3">
        <name>Mg(2+)</name>
        <dbReference type="ChEBI" id="CHEBI:18420"/>
    </cofactor>
</comment>
<dbReference type="InterPro" id="IPR000760">
    <property type="entry name" value="Inositol_monophosphatase-like"/>
</dbReference>
<dbReference type="GO" id="GO:0008934">
    <property type="term" value="F:inositol monophosphate 1-phosphatase activity"/>
    <property type="evidence" value="ECO:0007669"/>
    <property type="project" value="TreeGrafter"/>
</dbReference>
<evidence type="ECO:0000256" key="1">
    <source>
        <dbReference type="ARBA" id="ARBA00022723"/>
    </source>
</evidence>
<dbReference type="PANTHER" id="PTHR20854">
    <property type="entry name" value="INOSITOL MONOPHOSPHATASE"/>
    <property type="match status" value="1"/>
</dbReference>
<keyword evidence="2 3" id="KW-0460">Magnesium</keyword>
<sequence length="278" mass="31233">MFSLTKLRFDTPGVSIEYLMLYDISLIEELLKSAGKIALKYCGNVTPSWKENQTYVTEADLAVQHYLKTEFERRFPDDGIIAEEQELAKDPSPSSDKRWIIDPIDGTASFVWGFPIWGISLGLLEGVKPVGGFFYIPMTGEFFATMPDGTLSKNGRIAWMRTPDPSYREAVFLVDGRFNKWFSLDPAYEGKVRSLGSSVAQQCYVASGSADIVLLLDIHIWDIAAGYAMLQANHGIMEYFDGRPISFQDLLVNTKVPDAILAGHPETVKHFRTLLSRR</sequence>
<proteinExistence type="predicted"/>
<dbReference type="GO" id="GO:0007165">
    <property type="term" value="P:signal transduction"/>
    <property type="evidence" value="ECO:0007669"/>
    <property type="project" value="TreeGrafter"/>
</dbReference>
<dbReference type="GO" id="GO:0006020">
    <property type="term" value="P:inositol metabolic process"/>
    <property type="evidence" value="ECO:0007669"/>
    <property type="project" value="TreeGrafter"/>
</dbReference>
<evidence type="ECO:0008006" key="6">
    <source>
        <dbReference type="Google" id="ProtNLM"/>
    </source>
</evidence>
<dbReference type="Gene3D" id="3.40.190.80">
    <property type="match status" value="1"/>
</dbReference>
<feature type="binding site" evidence="3">
    <location>
        <position position="102"/>
    </location>
    <ligand>
        <name>Mg(2+)</name>
        <dbReference type="ChEBI" id="CHEBI:18420"/>
        <label>1</label>
        <note>catalytic</note>
    </ligand>
</feature>
<evidence type="ECO:0000256" key="2">
    <source>
        <dbReference type="ARBA" id="ARBA00022842"/>
    </source>
</evidence>
<dbReference type="PRINTS" id="PR00377">
    <property type="entry name" value="IMPHPHTASES"/>
</dbReference>
<feature type="binding site" evidence="3">
    <location>
        <position position="104"/>
    </location>
    <ligand>
        <name>Mg(2+)</name>
        <dbReference type="ChEBI" id="CHEBI:18420"/>
        <label>1</label>
        <note>catalytic</note>
    </ligand>
</feature>
<dbReference type="InterPro" id="IPR020550">
    <property type="entry name" value="Inositol_monophosphatase_CS"/>
</dbReference>
<organism evidence="4 5">
    <name type="scientific">candidate division KSB3 bacterium</name>
    <dbReference type="NCBI Taxonomy" id="2044937"/>
    <lineage>
        <taxon>Bacteria</taxon>
        <taxon>candidate division KSB3</taxon>
    </lineage>
</organism>
<reference evidence="4 5" key="1">
    <citation type="submission" date="2017-10" db="EMBL/GenBank/DDBJ databases">
        <title>Novel microbial diversity and functional potential in the marine mammal oral microbiome.</title>
        <authorList>
            <person name="Dudek N.K."/>
            <person name="Sun C.L."/>
            <person name="Burstein D."/>
            <person name="Kantor R.S."/>
            <person name="Aliaga Goltsman D.S."/>
            <person name="Bik E.M."/>
            <person name="Thomas B.C."/>
            <person name="Banfield J.F."/>
            <person name="Relman D.A."/>
        </authorList>
    </citation>
    <scope>NUCLEOTIDE SEQUENCE [LARGE SCALE GENOMIC DNA]</scope>
    <source>
        <strain evidence="4">DOLJORAL78_47_16</strain>
    </source>
</reference>
<dbReference type="GO" id="GO:0046854">
    <property type="term" value="P:phosphatidylinositol phosphate biosynthetic process"/>
    <property type="evidence" value="ECO:0007669"/>
    <property type="project" value="InterPro"/>
</dbReference>
<name>A0A2G6KEA8_9BACT</name>
<dbReference type="Pfam" id="PF00459">
    <property type="entry name" value="Inositol_P"/>
    <property type="match status" value="1"/>
</dbReference>
<evidence type="ECO:0000313" key="4">
    <source>
        <dbReference type="EMBL" id="PIE33710.1"/>
    </source>
</evidence>
<accession>A0A2G6KEA8</accession>
<comment type="caution">
    <text evidence="4">The sequence shown here is derived from an EMBL/GenBank/DDBJ whole genome shotgun (WGS) entry which is preliminary data.</text>
</comment>
<dbReference type="EMBL" id="PDSK01000095">
    <property type="protein sequence ID" value="PIE33710.1"/>
    <property type="molecule type" value="Genomic_DNA"/>
</dbReference>
<feature type="binding site" evidence="3">
    <location>
        <position position="105"/>
    </location>
    <ligand>
        <name>Mg(2+)</name>
        <dbReference type="ChEBI" id="CHEBI:18420"/>
        <label>1</label>
        <note>catalytic</note>
    </ligand>
</feature>
<dbReference type="Proteomes" id="UP000230821">
    <property type="component" value="Unassembled WGS sequence"/>
</dbReference>
<keyword evidence="1 3" id="KW-0479">Metal-binding</keyword>